<reference evidence="2 3" key="1">
    <citation type="submission" date="2015-04" db="EMBL/GenBank/DDBJ databases">
        <title>Draft genome of the roundworm Trichinella nativa.</title>
        <authorList>
            <person name="Mitreva M."/>
        </authorList>
    </citation>
    <scope>NUCLEOTIDE SEQUENCE [LARGE SCALE GENOMIC DNA]</scope>
    <source>
        <strain evidence="2 3">ISS45</strain>
    </source>
</reference>
<comment type="caution">
    <text evidence="2">The sequence shown here is derived from an EMBL/GenBank/DDBJ whole genome shotgun (WGS) entry which is preliminary data.</text>
</comment>
<evidence type="ECO:0000256" key="1">
    <source>
        <dbReference type="SAM" id="MobiDB-lite"/>
    </source>
</evidence>
<proteinExistence type="predicted"/>
<sequence length="78" mass="8565">MSHQVLDSVREKDIPSFSSSGRDVDHGFSEAMYDDGKAPNDGSLITPLLPTAPKMVETNTLKVDNRFPPEVPPKPKDI</sequence>
<name>A0A1Y3EV64_9BILA</name>
<dbReference type="EMBL" id="LVZM01001652">
    <property type="protein sequence ID" value="OUC49043.1"/>
    <property type="molecule type" value="Genomic_DNA"/>
</dbReference>
<protein>
    <submittedName>
        <fullName evidence="2">Uncharacterized protein</fullName>
    </submittedName>
</protein>
<accession>A0A1Y3EV64</accession>
<feature type="region of interest" description="Disordered" evidence="1">
    <location>
        <begin position="1"/>
        <end position="48"/>
    </location>
</feature>
<dbReference type="AlphaFoldDB" id="A0A1Y3EV64"/>
<evidence type="ECO:0000313" key="3">
    <source>
        <dbReference type="Proteomes" id="UP000243006"/>
    </source>
</evidence>
<dbReference type="Proteomes" id="UP000243006">
    <property type="component" value="Unassembled WGS sequence"/>
</dbReference>
<feature type="compositionally biased region" description="Basic and acidic residues" evidence="1">
    <location>
        <begin position="22"/>
        <end position="38"/>
    </location>
</feature>
<organism evidence="2 3">
    <name type="scientific">Trichinella nativa</name>
    <dbReference type="NCBI Taxonomy" id="6335"/>
    <lineage>
        <taxon>Eukaryota</taxon>
        <taxon>Metazoa</taxon>
        <taxon>Ecdysozoa</taxon>
        <taxon>Nematoda</taxon>
        <taxon>Enoplea</taxon>
        <taxon>Dorylaimia</taxon>
        <taxon>Trichinellida</taxon>
        <taxon>Trichinellidae</taxon>
        <taxon>Trichinella</taxon>
    </lineage>
</organism>
<evidence type="ECO:0000313" key="2">
    <source>
        <dbReference type="EMBL" id="OUC49043.1"/>
    </source>
</evidence>
<gene>
    <name evidence="2" type="ORF">D917_01004</name>
</gene>